<proteinExistence type="predicted"/>
<dbReference type="AlphaFoldDB" id="A0A6A3GE64"/>
<comment type="caution">
    <text evidence="2">The sequence shown here is derived from an EMBL/GenBank/DDBJ whole genome shotgun (WGS) entry which is preliminary data.</text>
</comment>
<accession>A0A6A3GE64</accession>
<evidence type="ECO:0000313" key="3">
    <source>
        <dbReference type="Proteomes" id="UP000460718"/>
    </source>
</evidence>
<evidence type="ECO:0000256" key="1">
    <source>
        <dbReference type="SAM" id="MobiDB-lite"/>
    </source>
</evidence>
<dbReference type="EMBL" id="QXFW01007634">
    <property type="protein sequence ID" value="KAE8956735.1"/>
    <property type="molecule type" value="Genomic_DNA"/>
</dbReference>
<gene>
    <name evidence="2" type="ORF">PF011_g31377</name>
</gene>
<dbReference type="Proteomes" id="UP000460718">
    <property type="component" value="Unassembled WGS sequence"/>
</dbReference>
<reference evidence="2 3" key="1">
    <citation type="submission" date="2018-09" db="EMBL/GenBank/DDBJ databases">
        <title>Genomic investigation of the strawberry pathogen Phytophthora fragariae indicates pathogenicity is determined by transcriptional variation in three key races.</title>
        <authorList>
            <person name="Adams T.M."/>
            <person name="Armitage A.D."/>
            <person name="Sobczyk M.K."/>
            <person name="Bates H.J."/>
            <person name="Dunwell J.M."/>
            <person name="Nellist C.F."/>
            <person name="Harrison R.J."/>
        </authorList>
    </citation>
    <scope>NUCLEOTIDE SEQUENCE [LARGE SCALE GENOMIC DNA]</scope>
    <source>
        <strain evidence="2 3">SCRP245</strain>
    </source>
</reference>
<evidence type="ECO:0000313" key="2">
    <source>
        <dbReference type="EMBL" id="KAE8956735.1"/>
    </source>
</evidence>
<feature type="non-terminal residue" evidence="2">
    <location>
        <position position="1"/>
    </location>
</feature>
<sequence length="189" mass="18647">FSRNPKYVEWASGVFGKSSALKATGYEPKRLKLRELTLGSFAAVFTRMTTPTTSVAGTLPAASNPQATSTTTGSSALASAAGSTAATTTTAGIHLCTIAATGGAVVTSAATTMSLQGGFTSPRVPNAAGVASSLPLSTPGVVAPVSMVYGSSVPSVTGVSYGYYGGYGHPVPSSGVPLYPGTRGSGGPF</sequence>
<feature type="region of interest" description="Disordered" evidence="1">
    <location>
        <begin position="54"/>
        <end position="73"/>
    </location>
</feature>
<protein>
    <submittedName>
        <fullName evidence="2">Uncharacterized protein</fullName>
    </submittedName>
</protein>
<name>A0A6A3GE64_9STRA</name>
<organism evidence="2 3">
    <name type="scientific">Phytophthora fragariae</name>
    <dbReference type="NCBI Taxonomy" id="53985"/>
    <lineage>
        <taxon>Eukaryota</taxon>
        <taxon>Sar</taxon>
        <taxon>Stramenopiles</taxon>
        <taxon>Oomycota</taxon>
        <taxon>Peronosporomycetes</taxon>
        <taxon>Peronosporales</taxon>
        <taxon>Peronosporaceae</taxon>
        <taxon>Phytophthora</taxon>
    </lineage>
</organism>
<feature type="compositionally biased region" description="Polar residues" evidence="1">
    <location>
        <begin position="54"/>
        <end position="66"/>
    </location>
</feature>